<sequence>MNIQLLAIDMDGTTLNRKNTLSPATRNALQRAADAGILVVPATGRQFSGLPPELEAVHGIRYYLCSNGAVVFDRQEEKILHCDLMQPSQALRALAEISRWESAVTDVYIAGKAYTTIDRYQAPLRFGVDALHIKTFLASRIPVKSLPDLIRQKQLQPEKIFSIFLNTTEHKTCWDVLCAQPDLAVTNSIPNAIEVTNVTATKGGGLQALAAHLHIPQDAVMAVGDGLNDLTMLDWAGISVAMGNADINVKRHARYETASCDEDGLAKAVERFLF</sequence>
<organism evidence="1 2">
    <name type="scientific">Caproicibacterium argilliputei</name>
    <dbReference type="NCBI Taxonomy" id="3030016"/>
    <lineage>
        <taxon>Bacteria</taxon>
        <taxon>Bacillati</taxon>
        <taxon>Bacillota</taxon>
        <taxon>Clostridia</taxon>
        <taxon>Eubacteriales</taxon>
        <taxon>Oscillospiraceae</taxon>
        <taxon>Caproicibacterium</taxon>
    </lineage>
</organism>
<keyword evidence="2" id="KW-1185">Reference proteome</keyword>
<dbReference type="KEGG" id="carl:PXC00_08040"/>
<dbReference type="GO" id="GO:0000287">
    <property type="term" value="F:magnesium ion binding"/>
    <property type="evidence" value="ECO:0007669"/>
    <property type="project" value="TreeGrafter"/>
</dbReference>
<gene>
    <name evidence="1" type="ORF">PXC00_08040</name>
</gene>
<dbReference type="Pfam" id="PF08282">
    <property type="entry name" value="Hydrolase_3"/>
    <property type="match status" value="1"/>
</dbReference>
<dbReference type="Proteomes" id="UP001300604">
    <property type="component" value="Chromosome"/>
</dbReference>
<dbReference type="NCBIfam" id="TIGR01484">
    <property type="entry name" value="HAD-SF-IIB"/>
    <property type="match status" value="1"/>
</dbReference>
<dbReference type="RefSeq" id="WP_275844019.1">
    <property type="nucleotide sequence ID" value="NZ_CP135996.1"/>
</dbReference>
<accession>A0AA97D981</accession>
<dbReference type="SFLD" id="SFLDS00003">
    <property type="entry name" value="Haloacid_Dehalogenase"/>
    <property type="match status" value="1"/>
</dbReference>
<keyword evidence="1" id="KW-0378">Hydrolase</keyword>
<dbReference type="InterPro" id="IPR006379">
    <property type="entry name" value="HAD-SF_hydro_IIB"/>
</dbReference>
<proteinExistence type="predicted"/>
<dbReference type="InterPro" id="IPR023214">
    <property type="entry name" value="HAD_sf"/>
</dbReference>
<reference evidence="1" key="2">
    <citation type="submission" date="2024-06" db="EMBL/GenBank/DDBJ databases">
        <title>Caproicibacterium argilliputei sp. nov, a novel caproic acid producing anaerobic bacterium isolated from pit mud.</title>
        <authorList>
            <person name="Xia S."/>
        </authorList>
    </citation>
    <scope>NUCLEOTIDE SEQUENCE</scope>
    <source>
        <strain evidence="1">ZCY20-5</strain>
    </source>
</reference>
<name>A0AA97D981_9FIRM</name>
<dbReference type="AlphaFoldDB" id="A0AA97D981"/>
<dbReference type="EMBL" id="CP135996">
    <property type="protein sequence ID" value="WOC31176.1"/>
    <property type="molecule type" value="Genomic_DNA"/>
</dbReference>
<dbReference type="CDD" id="cd07516">
    <property type="entry name" value="HAD_Pase"/>
    <property type="match status" value="1"/>
</dbReference>
<evidence type="ECO:0000313" key="1">
    <source>
        <dbReference type="EMBL" id="WOC31176.1"/>
    </source>
</evidence>
<reference evidence="1" key="1">
    <citation type="submission" date="2023-09" db="EMBL/GenBank/DDBJ databases">
        <authorList>
            <person name="Zeng C."/>
        </authorList>
    </citation>
    <scope>NUCLEOTIDE SEQUENCE</scope>
    <source>
        <strain evidence="1">ZCY20-5</strain>
    </source>
</reference>
<dbReference type="Gene3D" id="3.40.50.1000">
    <property type="entry name" value="HAD superfamily/HAD-like"/>
    <property type="match status" value="1"/>
</dbReference>
<dbReference type="NCBIfam" id="TIGR00099">
    <property type="entry name" value="Cof-subfamily"/>
    <property type="match status" value="1"/>
</dbReference>
<dbReference type="SUPFAM" id="SSF56784">
    <property type="entry name" value="HAD-like"/>
    <property type="match status" value="1"/>
</dbReference>
<dbReference type="GO" id="GO:0016791">
    <property type="term" value="F:phosphatase activity"/>
    <property type="evidence" value="ECO:0007669"/>
    <property type="project" value="TreeGrafter"/>
</dbReference>
<dbReference type="SFLD" id="SFLDG01140">
    <property type="entry name" value="C2.B:_Phosphomannomutase_and_P"/>
    <property type="match status" value="1"/>
</dbReference>
<dbReference type="Gene3D" id="3.30.1240.10">
    <property type="match status" value="1"/>
</dbReference>
<dbReference type="EC" id="3.1.3.-" evidence="1"/>
<protein>
    <submittedName>
        <fullName evidence="1">Cof-type HAD-IIB family hydrolase</fullName>
        <ecNumber evidence="1">3.1.3.-</ecNumber>
    </submittedName>
</protein>
<dbReference type="GO" id="GO:0005829">
    <property type="term" value="C:cytosol"/>
    <property type="evidence" value="ECO:0007669"/>
    <property type="project" value="TreeGrafter"/>
</dbReference>
<dbReference type="PANTHER" id="PTHR10000:SF8">
    <property type="entry name" value="HAD SUPERFAMILY HYDROLASE-LIKE, TYPE 3"/>
    <property type="match status" value="1"/>
</dbReference>
<dbReference type="PROSITE" id="PS01229">
    <property type="entry name" value="COF_2"/>
    <property type="match status" value="1"/>
</dbReference>
<evidence type="ECO:0000313" key="2">
    <source>
        <dbReference type="Proteomes" id="UP001300604"/>
    </source>
</evidence>
<dbReference type="InterPro" id="IPR036412">
    <property type="entry name" value="HAD-like_sf"/>
</dbReference>
<dbReference type="PANTHER" id="PTHR10000">
    <property type="entry name" value="PHOSPHOSERINE PHOSPHATASE"/>
    <property type="match status" value="1"/>
</dbReference>
<dbReference type="InterPro" id="IPR000150">
    <property type="entry name" value="Cof"/>
</dbReference>